<accession>A0A914CQJ3</accession>
<evidence type="ECO:0000313" key="2">
    <source>
        <dbReference type="WBParaSite" id="ACRNAN_scaffold134.g17366.t1"/>
    </source>
</evidence>
<dbReference type="Proteomes" id="UP000887540">
    <property type="component" value="Unplaced"/>
</dbReference>
<evidence type="ECO:0000313" key="1">
    <source>
        <dbReference type="Proteomes" id="UP000887540"/>
    </source>
</evidence>
<reference evidence="2" key="1">
    <citation type="submission" date="2022-11" db="UniProtKB">
        <authorList>
            <consortium name="WormBaseParasite"/>
        </authorList>
    </citation>
    <scope>IDENTIFICATION</scope>
</reference>
<protein>
    <submittedName>
        <fullName evidence="2">Uncharacterized protein</fullName>
    </submittedName>
</protein>
<proteinExistence type="predicted"/>
<dbReference type="AlphaFoldDB" id="A0A914CQJ3"/>
<keyword evidence="1" id="KW-1185">Reference proteome</keyword>
<dbReference type="WBParaSite" id="ACRNAN_scaffold134.g17366.t1">
    <property type="protein sequence ID" value="ACRNAN_scaffold134.g17366.t1"/>
    <property type="gene ID" value="ACRNAN_scaffold134.g17366"/>
</dbReference>
<sequence>MLSRTTTSTPFLYVRSPAKRDYLWVAASGFDLPTSGLWAQHASNKEAGFAGDQTYKNGIMLSVREDE</sequence>
<name>A0A914CQJ3_9BILA</name>
<organism evidence="1 2">
    <name type="scientific">Acrobeloides nanus</name>
    <dbReference type="NCBI Taxonomy" id="290746"/>
    <lineage>
        <taxon>Eukaryota</taxon>
        <taxon>Metazoa</taxon>
        <taxon>Ecdysozoa</taxon>
        <taxon>Nematoda</taxon>
        <taxon>Chromadorea</taxon>
        <taxon>Rhabditida</taxon>
        <taxon>Tylenchina</taxon>
        <taxon>Cephalobomorpha</taxon>
        <taxon>Cephaloboidea</taxon>
        <taxon>Cephalobidae</taxon>
        <taxon>Acrobeloides</taxon>
    </lineage>
</organism>